<name>A0A172ZJ08_9BACL</name>
<evidence type="ECO:0000313" key="2">
    <source>
        <dbReference type="Proteomes" id="UP000078148"/>
    </source>
</evidence>
<dbReference type="RefSeq" id="WP_060535678.1">
    <property type="nucleotide sequence ID" value="NZ_CP013023.1"/>
</dbReference>
<sequence>MLYVEAREAIRLKSGQSSMIIDGDTDLHAPTIHEVGTIKALVVVADLTPVPEPPLMTIEAYKAGQAAAG</sequence>
<keyword evidence="2" id="KW-1185">Reference proteome</keyword>
<organism evidence="1 2">
    <name type="scientific">Paenibacillus bovis</name>
    <dbReference type="NCBI Taxonomy" id="1616788"/>
    <lineage>
        <taxon>Bacteria</taxon>
        <taxon>Bacillati</taxon>
        <taxon>Bacillota</taxon>
        <taxon>Bacilli</taxon>
        <taxon>Bacillales</taxon>
        <taxon>Paenibacillaceae</taxon>
        <taxon>Paenibacillus</taxon>
    </lineage>
</organism>
<reference evidence="1 2" key="2">
    <citation type="journal article" date="2016" name="Int. J. Syst. Evol. Microbiol.">
        <title>Paenibacillus bovis sp. nov., isolated from raw yak (Bos grunniens) milk.</title>
        <authorList>
            <person name="Gao C."/>
            <person name="Han J."/>
            <person name="Liu Z."/>
            <person name="Xu X."/>
            <person name="Hang F."/>
            <person name="Wu Z."/>
        </authorList>
    </citation>
    <scope>NUCLEOTIDE SEQUENCE [LARGE SCALE GENOMIC DNA]</scope>
    <source>
        <strain evidence="1 2">BD3526</strain>
    </source>
</reference>
<accession>A0A172ZJ08</accession>
<reference evidence="2" key="1">
    <citation type="submission" date="2015-10" db="EMBL/GenBank/DDBJ databases">
        <title>Genome of Paenibacillus bovis sp. nov.</title>
        <authorList>
            <person name="Wu Z."/>
            <person name="Gao C."/>
            <person name="Liu Z."/>
            <person name="Zheng H."/>
        </authorList>
    </citation>
    <scope>NUCLEOTIDE SEQUENCE [LARGE SCALE GENOMIC DNA]</scope>
    <source>
        <strain evidence="2">BD3526</strain>
    </source>
</reference>
<protein>
    <submittedName>
        <fullName evidence="1">Uncharacterized protein</fullName>
    </submittedName>
</protein>
<dbReference type="Proteomes" id="UP000078148">
    <property type="component" value="Chromosome"/>
</dbReference>
<dbReference type="STRING" id="1616788.AR543_17225"/>
<dbReference type="EMBL" id="CP013023">
    <property type="protein sequence ID" value="ANF97578.1"/>
    <property type="molecule type" value="Genomic_DNA"/>
</dbReference>
<dbReference type="KEGG" id="pbv:AR543_17225"/>
<dbReference type="AlphaFoldDB" id="A0A172ZJ08"/>
<proteinExistence type="predicted"/>
<gene>
    <name evidence="1" type="ORF">AR543_17225</name>
</gene>
<evidence type="ECO:0000313" key="1">
    <source>
        <dbReference type="EMBL" id="ANF97578.1"/>
    </source>
</evidence>